<organism evidence="9 10">
    <name type="scientific">Geosmithia morbida</name>
    <dbReference type="NCBI Taxonomy" id="1094350"/>
    <lineage>
        <taxon>Eukaryota</taxon>
        <taxon>Fungi</taxon>
        <taxon>Dikarya</taxon>
        <taxon>Ascomycota</taxon>
        <taxon>Pezizomycotina</taxon>
        <taxon>Sordariomycetes</taxon>
        <taxon>Hypocreomycetidae</taxon>
        <taxon>Hypocreales</taxon>
        <taxon>Bionectriaceae</taxon>
        <taxon>Geosmithia</taxon>
    </lineage>
</organism>
<evidence type="ECO:0000256" key="7">
    <source>
        <dbReference type="SAM" id="SignalP"/>
    </source>
</evidence>
<evidence type="ECO:0000259" key="8">
    <source>
        <dbReference type="PROSITE" id="PS51677"/>
    </source>
</evidence>
<dbReference type="EMBL" id="JAANYQ010000001">
    <property type="protein sequence ID" value="KAF4126923.1"/>
    <property type="molecule type" value="Genomic_DNA"/>
</dbReference>
<dbReference type="PROSITE" id="PS51677">
    <property type="entry name" value="NODB"/>
    <property type="match status" value="1"/>
</dbReference>
<keyword evidence="10" id="KW-1185">Reference proteome</keyword>
<evidence type="ECO:0000313" key="10">
    <source>
        <dbReference type="Proteomes" id="UP000749293"/>
    </source>
</evidence>
<evidence type="ECO:0000313" key="9">
    <source>
        <dbReference type="EMBL" id="KAF4126923.1"/>
    </source>
</evidence>
<dbReference type="InterPro" id="IPR011330">
    <property type="entry name" value="Glyco_hydro/deAcase_b/a-brl"/>
</dbReference>
<sequence>MSFAIPNKMLVALAACMFALPALAAPGSTTPVKRETRSHPGTVPYGQVIENCKEPNMIALTFDDGPGPYTGTILDILTTKEVKATFFLNAMNTGDMLDESSGRPDNVRRMYAAGHHVASHSYSHKDLDSVLPDVRRDEIVKNEAAFAQVIGVLPTYFRPPYGNCNDACLGLLNELGYHVITWSLDTLDWEKNIPASKKVFADQVQSHQQASYIALSHDIHEGTVKELVGYMIDVAKENGYRLVTVGECLGDPRENWYRPASYV</sequence>
<evidence type="ECO:0000256" key="3">
    <source>
        <dbReference type="ARBA" id="ARBA00022729"/>
    </source>
</evidence>
<evidence type="ECO:0000256" key="1">
    <source>
        <dbReference type="ARBA" id="ARBA00001941"/>
    </source>
</evidence>
<name>A0A9P4Z1E4_9HYPO</name>
<feature type="domain" description="NodB homology" evidence="8">
    <location>
        <begin position="56"/>
        <end position="243"/>
    </location>
</feature>
<dbReference type="InterPro" id="IPR002509">
    <property type="entry name" value="NODB_dom"/>
</dbReference>
<gene>
    <name evidence="9" type="ORF">GMORB2_0660</name>
</gene>
<dbReference type="Pfam" id="PF01522">
    <property type="entry name" value="Polysacc_deac_1"/>
    <property type="match status" value="1"/>
</dbReference>
<dbReference type="SUPFAM" id="SSF88713">
    <property type="entry name" value="Glycoside hydrolase/deacetylase"/>
    <property type="match status" value="1"/>
</dbReference>
<dbReference type="RefSeq" id="XP_035325575.1">
    <property type="nucleotide sequence ID" value="XM_035462645.1"/>
</dbReference>
<evidence type="ECO:0000256" key="4">
    <source>
        <dbReference type="ARBA" id="ARBA00022801"/>
    </source>
</evidence>
<dbReference type="OrthoDB" id="407355at2759"/>
<dbReference type="GO" id="GO:0005975">
    <property type="term" value="P:carbohydrate metabolic process"/>
    <property type="evidence" value="ECO:0007669"/>
    <property type="project" value="InterPro"/>
</dbReference>
<accession>A0A9P4Z1E4</accession>
<keyword evidence="5" id="KW-0119">Carbohydrate metabolism</keyword>
<keyword evidence="3 7" id="KW-0732">Signal</keyword>
<dbReference type="AlphaFoldDB" id="A0A9P4Z1E4"/>
<comment type="cofactor">
    <cofactor evidence="1">
        <name>Co(2+)</name>
        <dbReference type="ChEBI" id="CHEBI:48828"/>
    </cofactor>
</comment>
<protein>
    <submittedName>
        <fullName evidence="9">Peptidoglycan/xylan/chitin deacetylase, PgdA/CDA1 family</fullName>
    </submittedName>
</protein>
<dbReference type="CDD" id="cd10951">
    <property type="entry name" value="CE4_ClCDA_like"/>
    <property type="match status" value="1"/>
</dbReference>
<keyword evidence="6" id="KW-0170">Cobalt</keyword>
<dbReference type="GO" id="GO:0046872">
    <property type="term" value="F:metal ion binding"/>
    <property type="evidence" value="ECO:0007669"/>
    <property type="project" value="UniProtKB-KW"/>
</dbReference>
<evidence type="ECO:0000256" key="5">
    <source>
        <dbReference type="ARBA" id="ARBA00023277"/>
    </source>
</evidence>
<reference evidence="9" key="1">
    <citation type="submission" date="2020-03" db="EMBL/GenBank/DDBJ databases">
        <title>Site-based positive gene gene selection in Geosmithia morbida across the United States reveals a broad range of putative effectors and factors for local host and environmental adapation.</title>
        <authorList>
            <person name="Onufrak A."/>
            <person name="Murdoch R.W."/>
            <person name="Gazis R."/>
            <person name="Huff M."/>
            <person name="Staton M."/>
            <person name="Klingeman W."/>
            <person name="Hadziabdic D."/>
        </authorList>
    </citation>
    <scope>NUCLEOTIDE SEQUENCE</scope>
    <source>
        <strain evidence="9">1262</strain>
    </source>
</reference>
<dbReference type="Proteomes" id="UP000749293">
    <property type="component" value="Unassembled WGS sequence"/>
</dbReference>
<comment type="caution">
    <text evidence="9">The sequence shown here is derived from an EMBL/GenBank/DDBJ whole genome shotgun (WGS) entry which is preliminary data.</text>
</comment>
<dbReference type="GO" id="GO:0016810">
    <property type="term" value="F:hydrolase activity, acting on carbon-nitrogen (but not peptide) bonds"/>
    <property type="evidence" value="ECO:0007669"/>
    <property type="project" value="InterPro"/>
</dbReference>
<keyword evidence="4" id="KW-0378">Hydrolase</keyword>
<dbReference type="GeneID" id="55966890"/>
<feature type="signal peptide" evidence="7">
    <location>
        <begin position="1"/>
        <end position="24"/>
    </location>
</feature>
<proteinExistence type="predicted"/>
<keyword evidence="2" id="KW-0479">Metal-binding</keyword>
<feature type="chain" id="PRO_5040241898" evidence="7">
    <location>
        <begin position="25"/>
        <end position="263"/>
    </location>
</feature>
<dbReference type="Gene3D" id="3.20.20.370">
    <property type="entry name" value="Glycoside hydrolase/deacetylase"/>
    <property type="match status" value="1"/>
</dbReference>
<dbReference type="PANTHER" id="PTHR46471:SF2">
    <property type="entry name" value="CHITIN DEACETYLASE-RELATED"/>
    <property type="match status" value="1"/>
</dbReference>
<dbReference type="PANTHER" id="PTHR46471">
    <property type="entry name" value="CHITIN DEACETYLASE"/>
    <property type="match status" value="1"/>
</dbReference>
<evidence type="ECO:0000256" key="2">
    <source>
        <dbReference type="ARBA" id="ARBA00022723"/>
    </source>
</evidence>
<evidence type="ECO:0000256" key="6">
    <source>
        <dbReference type="ARBA" id="ARBA00023285"/>
    </source>
</evidence>